<evidence type="ECO:0000256" key="2">
    <source>
        <dbReference type="ARBA" id="ARBA00022448"/>
    </source>
</evidence>
<dbReference type="InterPro" id="IPR017927">
    <property type="entry name" value="FAD-bd_FR_type"/>
</dbReference>
<comment type="subcellular location">
    <subcellularLocation>
        <location evidence="1">Membrane</location>
        <topology evidence="1">Multi-pass membrane protein</topology>
    </subcellularLocation>
</comment>
<dbReference type="PROSITE" id="PS51384">
    <property type="entry name" value="FAD_FR"/>
    <property type="match status" value="1"/>
</dbReference>
<evidence type="ECO:0000256" key="6">
    <source>
        <dbReference type="ARBA" id="ARBA00023136"/>
    </source>
</evidence>
<dbReference type="PANTHER" id="PTHR32361">
    <property type="entry name" value="FERRIC/CUPRIC REDUCTASE TRANSMEMBRANE COMPONENT"/>
    <property type="match status" value="1"/>
</dbReference>
<gene>
    <name evidence="9" type="ORF">TRUGW13939_10346</name>
</gene>
<dbReference type="AlphaFoldDB" id="A0A7H8RAP3"/>
<keyword evidence="10" id="KW-1185">Reference proteome</keyword>
<organism evidence="9 10">
    <name type="scientific">Talaromyces rugulosus</name>
    <name type="common">Penicillium rugulosum</name>
    <dbReference type="NCBI Taxonomy" id="121627"/>
    <lineage>
        <taxon>Eukaryota</taxon>
        <taxon>Fungi</taxon>
        <taxon>Dikarya</taxon>
        <taxon>Ascomycota</taxon>
        <taxon>Pezizomycotina</taxon>
        <taxon>Eurotiomycetes</taxon>
        <taxon>Eurotiomycetidae</taxon>
        <taxon>Eurotiales</taxon>
        <taxon>Trichocomaceae</taxon>
        <taxon>Talaromyces</taxon>
        <taxon>Talaromyces sect. Islandici</taxon>
    </lineage>
</organism>
<keyword evidence="4 7" id="KW-1133">Transmembrane helix</keyword>
<keyword evidence="2" id="KW-0813">Transport</keyword>
<keyword evidence="3 7" id="KW-0812">Transmembrane</keyword>
<sequence>MEIINIYAIVFGSILLSLAFIKALYYVSPWKNVLAIFISKHLTYPYIIHRHHFCGPWTRASVFLHLCYYASNLTCLLFAVSSVSDIARRAGVLSLINMVFLFVAPSLSFLADILGISLQMCRRIHRSTAWISIFLLAIHIFGILIAEKNTLSFQDAPNLHALIAGSAAATIVLLCFPIFRRLAYECFLKFHEALAALYLYAVWRHLPPNQLLALYCVYACVGAFTSTLCLQIATFVYRNGLFMSKGYPRAYIRCGIIPANADKTKDVENAVIVRVALPRPMKLDAGQYINLWMPTVGIFSWAQTHPFMVISWSTETQSSLDLFIKPRKGLSAALYERALKAPEGSVSFATFITGLHGISQPIDQYQTVLLLVNGPGIAAALSYVRKLIRGYNTSFSRTRRIHLVWELKTLGLAAAAEEFLDSLLEEDTFADGYIFTTSIYVESGKVFEVGNHNRGSVYQGHPDYDEIIRAEVLGDFPNSKTNSKAEHERMTVADGFIDSEKNGKGQGWKMLVMVSLPGKQRDRVQSIVREYLQDGVAMTELEFQPD</sequence>
<dbReference type="InterPro" id="IPR013112">
    <property type="entry name" value="FAD-bd_8"/>
</dbReference>
<feature type="transmembrane region" description="Helical" evidence="7">
    <location>
        <begin position="6"/>
        <end position="27"/>
    </location>
</feature>
<dbReference type="Gene3D" id="3.40.50.80">
    <property type="entry name" value="Nucleotide-binding domain of ferredoxin-NADP reductase (FNR) module"/>
    <property type="match status" value="1"/>
</dbReference>
<evidence type="ECO:0000256" key="7">
    <source>
        <dbReference type="SAM" id="Phobius"/>
    </source>
</evidence>
<feature type="transmembrane region" description="Helical" evidence="7">
    <location>
        <begin position="158"/>
        <end position="179"/>
    </location>
</feature>
<keyword evidence="6 7" id="KW-0472">Membrane</keyword>
<dbReference type="GO" id="GO:0015677">
    <property type="term" value="P:copper ion import"/>
    <property type="evidence" value="ECO:0007669"/>
    <property type="project" value="TreeGrafter"/>
</dbReference>
<feature type="transmembrane region" description="Helical" evidence="7">
    <location>
        <begin position="60"/>
        <end position="80"/>
    </location>
</feature>
<dbReference type="GO" id="GO:0006879">
    <property type="term" value="P:intracellular iron ion homeostasis"/>
    <property type="evidence" value="ECO:0007669"/>
    <property type="project" value="TreeGrafter"/>
</dbReference>
<evidence type="ECO:0000256" key="3">
    <source>
        <dbReference type="ARBA" id="ARBA00022692"/>
    </source>
</evidence>
<dbReference type="GO" id="GO:0005886">
    <property type="term" value="C:plasma membrane"/>
    <property type="evidence" value="ECO:0007669"/>
    <property type="project" value="TreeGrafter"/>
</dbReference>
<dbReference type="GO" id="GO:0000293">
    <property type="term" value="F:ferric-chelate reductase activity"/>
    <property type="evidence" value="ECO:0007669"/>
    <property type="project" value="UniProtKB-ARBA"/>
</dbReference>
<protein>
    <recommendedName>
        <fullName evidence="8">FAD-binding FR-type domain-containing protein</fullName>
    </recommendedName>
</protein>
<name>A0A7H8RAP3_TALRU</name>
<accession>A0A7H8RAP3</accession>
<dbReference type="RefSeq" id="XP_035349351.1">
    <property type="nucleotide sequence ID" value="XM_035493458.1"/>
</dbReference>
<keyword evidence="5" id="KW-0406">Ion transport</keyword>
<dbReference type="InterPro" id="IPR013130">
    <property type="entry name" value="Fe3_Rdtase_TM_dom"/>
</dbReference>
<feature type="transmembrane region" description="Helical" evidence="7">
    <location>
        <begin position="128"/>
        <end position="146"/>
    </location>
</feature>
<reference evidence="10" key="1">
    <citation type="submission" date="2020-06" db="EMBL/GenBank/DDBJ databases">
        <title>A chromosome-scale genome assembly of Talaromyces rugulosus W13939.</title>
        <authorList>
            <person name="Wang B."/>
            <person name="Guo L."/>
            <person name="Ye K."/>
            <person name="Wang L."/>
        </authorList>
    </citation>
    <scope>NUCLEOTIDE SEQUENCE [LARGE SCALE GENOMIC DNA]</scope>
    <source>
        <strain evidence="10">W13939</strain>
    </source>
</reference>
<dbReference type="InterPro" id="IPR051410">
    <property type="entry name" value="Ferric/Cupric_Reductase"/>
</dbReference>
<dbReference type="Proteomes" id="UP000509510">
    <property type="component" value="Chromosome V"/>
</dbReference>
<evidence type="ECO:0000256" key="1">
    <source>
        <dbReference type="ARBA" id="ARBA00004141"/>
    </source>
</evidence>
<feature type="transmembrane region" description="Helical" evidence="7">
    <location>
        <begin position="212"/>
        <end position="237"/>
    </location>
</feature>
<dbReference type="InterPro" id="IPR039261">
    <property type="entry name" value="FNR_nucleotide-bd"/>
</dbReference>
<feature type="transmembrane region" description="Helical" evidence="7">
    <location>
        <begin position="92"/>
        <end position="116"/>
    </location>
</feature>
<dbReference type="Pfam" id="PF08022">
    <property type="entry name" value="FAD_binding_8"/>
    <property type="match status" value="1"/>
</dbReference>
<dbReference type="KEGG" id="trg:TRUGW13939_10346"/>
<evidence type="ECO:0000256" key="4">
    <source>
        <dbReference type="ARBA" id="ARBA00022989"/>
    </source>
</evidence>
<dbReference type="GO" id="GO:0006826">
    <property type="term" value="P:iron ion transport"/>
    <property type="evidence" value="ECO:0007669"/>
    <property type="project" value="TreeGrafter"/>
</dbReference>
<evidence type="ECO:0000313" key="9">
    <source>
        <dbReference type="EMBL" id="QKX63177.1"/>
    </source>
</evidence>
<dbReference type="CDD" id="cd06186">
    <property type="entry name" value="NOX_Duox_like_FAD_NADP"/>
    <property type="match status" value="1"/>
</dbReference>
<evidence type="ECO:0000313" key="10">
    <source>
        <dbReference type="Proteomes" id="UP000509510"/>
    </source>
</evidence>
<evidence type="ECO:0000259" key="8">
    <source>
        <dbReference type="PROSITE" id="PS51384"/>
    </source>
</evidence>
<evidence type="ECO:0000256" key="5">
    <source>
        <dbReference type="ARBA" id="ARBA00023065"/>
    </source>
</evidence>
<proteinExistence type="predicted"/>
<feature type="domain" description="FAD-binding FR-type" evidence="8">
    <location>
        <begin position="249"/>
        <end position="382"/>
    </location>
</feature>
<dbReference type="GeneID" id="55997826"/>
<dbReference type="EMBL" id="CP055902">
    <property type="protein sequence ID" value="QKX63177.1"/>
    <property type="molecule type" value="Genomic_DNA"/>
</dbReference>
<dbReference type="Pfam" id="PF01794">
    <property type="entry name" value="Ferric_reduct"/>
    <property type="match status" value="1"/>
</dbReference>
<dbReference type="PANTHER" id="PTHR32361:SF26">
    <property type="entry name" value="FAD-BINDING 8 DOMAIN-CONTAINING PROTEIN-RELATED"/>
    <property type="match status" value="1"/>
</dbReference>
<dbReference type="OrthoDB" id="4216461at2759"/>